<keyword evidence="2" id="KW-1185">Reference proteome</keyword>
<dbReference type="Gene3D" id="1.10.620.20">
    <property type="entry name" value="Ribonucleotide Reductase, subunit A"/>
    <property type="match status" value="1"/>
</dbReference>
<accession>A0A090BU59</accession>
<dbReference type="Proteomes" id="UP000031623">
    <property type="component" value="Chromosome"/>
</dbReference>
<dbReference type="AlphaFoldDB" id="A0A090BU59"/>
<evidence type="ECO:0000313" key="1">
    <source>
        <dbReference type="EMBL" id="BAP54536.1"/>
    </source>
</evidence>
<evidence type="ECO:0008006" key="3">
    <source>
        <dbReference type="Google" id="ProtNLM"/>
    </source>
</evidence>
<dbReference type="InterPro" id="IPR009078">
    <property type="entry name" value="Ferritin-like_SF"/>
</dbReference>
<dbReference type="InterPro" id="IPR012348">
    <property type="entry name" value="RNR-like"/>
</dbReference>
<sequence>MPINTSIKHWVNKVPSRQWQKADQTLLQMGTTLPTAIAESRPLAEVHRLDLSLFVVFEEAALRISGALTRSAPNADALNFSAQQTLDEARHREIFWQRLGDSCQASGQAQATISEAILTPPLRRFLERCYEVVDSGEFIEGLVLMNLVFEGMAYPLYAYERRYWQPVDPYLAALVNSAFIDESRHVAYGAYIVNQLLQGDSARQAKVRKLCQEASLAMGEIFTYYIHKFVKLFDSVAHLHKDLFATAEFAPGRLIAATPYQEQIAVIQASIAKQHTELLARAGLI</sequence>
<organism evidence="1 2">
    <name type="scientific">Thioploca ingrica</name>
    <dbReference type="NCBI Taxonomy" id="40754"/>
    <lineage>
        <taxon>Bacteria</taxon>
        <taxon>Pseudomonadati</taxon>
        <taxon>Pseudomonadota</taxon>
        <taxon>Gammaproteobacteria</taxon>
        <taxon>Thiotrichales</taxon>
        <taxon>Thiotrichaceae</taxon>
        <taxon>Thioploca</taxon>
    </lineage>
</organism>
<protein>
    <recommendedName>
        <fullName evidence="3">Ferritin-like domain-containing protein</fullName>
    </recommendedName>
</protein>
<name>A0A090BU59_9GAMM</name>
<dbReference type="OrthoDB" id="5500270at2"/>
<reference evidence="1 2" key="1">
    <citation type="journal article" date="2014" name="ISME J.">
        <title>Ecophysiology of Thioploca ingrica as revealed by the complete genome sequence supplemented with proteomic evidence.</title>
        <authorList>
            <person name="Kojima H."/>
            <person name="Ogura Y."/>
            <person name="Yamamoto N."/>
            <person name="Togashi T."/>
            <person name="Mori H."/>
            <person name="Watanabe T."/>
            <person name="Nemoto F."/>
            <person name="Kurokawa K."/>
            <person name="Hayashi T."/>
            <person name="Fukui M."/>
        </authorList>
    </citation>
    <scope>NUCLEOTIDE SEQUENCE [LARGE SCALE GENOMIC DNA]</scope>
</reference>
<dbReference type="CDD" id="cd00657">
    <property type="entry name" value="Ferritin_like"/>
    <property type="match status" value="1"/>
</dbReference>
<proteinExistence type="predicted"/>
<dbReference type="GO" id="GO:0016491">
    <property type="term" value="F:oxidoreductase activity"/>
    <property type="evidence" value="ECO:0007669"/>
    <property type="project" value="InterPro"/>
</dbReference>
<dbReference type="SUPFAM" id="SSF47240">
    <property type="entry name" value="Ferritin-like"/>
    <property type="match status" value="1"/>
</dbReference>
<dbReference type="HOGENOM" id="CLU_841779_0_0_6"/>
<dbReference type="EMBL" id="AP014633">
    <property type="protein sequence ID" value="BAP54536.1"/>
    <property type="molecule type" value="Genomic_DNA"/>
</dbReference>
<dbReference type="STRING" id="40754.THII_0239"/>
<dbReference type="KEGG" id="tig:THII_0239"/>
<evidence type="ECO:0000313" key="2">
    <source>
        <dbReference type="Proteomes" id="UP000031623"/>
    </source>
</evidence>
<gene>
    <name evidence="1" type="ORF">THII_0239</name>
</gene>